<sequence length="413" mass="43957">MRLLHTADWHLNQTLNGWSRDAEHEVWLAALADVIAEEEVDALLVAGDVFDIINPSGEAQRLFYRALRAFRERRPGLVTIISGGNHDPAGRLEAPGAVLESLDVHVIATVRRTANGLDARAHMVPLPASGGEIGAWVCAIPFLRAADLPGLTFTAGEDRGSPIVAATRRFHAEMAQAAASIAGDLPLIAMGHLHCQGAAESEGAERRILIGGEHAVPEDVFPDAFHYVALGHLHRPQTLGGGRIRYAGSCFPLSAAEIGYEHGVTIVDVEPDGIRHRHRAIASPARVIRFPENDFTGNGAMALVDFEKALVALDVDPETPADLRPLVYVTLEATGPAATILADAERLLAQAPVRPAGIRVRRAAETGAGLTLPVASLAETTPESLFRQAYVDANGVAPDDSHIAAFRDVAGEC</sequence>
<proteinExistence type="inferred from homology"/>
<dbReference type="InterPro" id="IPR004843">
    <property type="entry name" value="Calcineurin-like_PHP"/>
</dbReference>
<keyword evidence="7" id="KW-0233">DNA recombination</keyword>
<dbReference type="InterPro" id="IPR029052">
    <property type="entry name" value="Metallo-depent_PP-like"/>
</dbReference>
<comment type="similarity">
    <text evidence="1 7">Belongs to the SbcD family.</text>
</comment>
<keyword evidence="6 7" id="KW-0269">Exonuclease</keyword>
<reference evidence="10 11" key="1">
    <citation type="submission" date="2020-08" db="EMBL/GenBank/DDBJ databases">
        <title>Genomic Encyclopedia of Type Strains, Phase IV (KMG-IV): sequencing the most valuable type-strain genomes for metagenomic binning, comparative biology and taxonomic classification.</title>
        <authorList>
            <person name="Goeker M."/>
        </authorList>
    </citation>
    <scope>NUCLEOTIDE SEQUENCE [LARGE SCALE GENOMIC DNA]</scope>
    <source>
        <strain evidence="10 11">DSM 28760</strain>
    </source>
</reference>
<dbReference type="Gene3D" id="3.60.21.10">
    <property type="match status" value="1"/>
</dbReference>
<organism evidence="10 11">
    <name type="scientific">Pseudochelatococcus contaminans</name>
    <dbReference type="NCBI Taxonomy" id="1538103"/>
    <lineage>
        <taxon>Bacteria</taxon>
        <taxon>Pseudomonadati</taxon>
        <taxon>Pseudomonadota</taxon>
        <taxon>Alphaproteobacteria</taxon>
        <taxon>Hyphomicrobiales</taxon>
        <taxon>Chelatococcaceae</taxon>
        <taxon>Pseudochelatococcus</taxon>
    </lineage>
</organism>
<evidence type="ECO:0000256" key="3">
    <source>
        <dbReference type="ARBA" id="ARBA00013365"/>
    </source>
</evidence>
<comment type="subunit">
    <text evidence="2 7">Heterodimer of SbcC and SbcD.</text>
</comment>
<name>A0A7W5Z375_9HYPH</name>
<dbReference type="PANTHER" id="PTHR30337">
    <property type="entry name" value="COMPONENT OF ATP-DEPENDENT DSDNA EXONUCLEASE"/>
    <property type="match status" value="1"/>
</dbReference>
<dbReference type="GO" id="GO:0006310">
    <property type="term" value="P:DNA recombination"/>
    <property type="evidence" value="ECO:0007669"/>
    <property type="project" value="UniProtKB-KW"/>
</dbReference>
<protein>
    <recommendedName>
        <fullName evidence="3 7">Nuclease SbcCD subunit D</fullName>
    </recommendedName>
</protein>
<evidence type="ECO:0000256" key="1">
    <source>
        <dbReference type="ARBA" id="ARBA00010555"/>
    </source>
</evidence>
<keyword evidence="7" id="KW-0255">Endonuclease</keyword>
<dbReference type="PANTHER" id="PTHR30337:SF0">
    <property type="entry name" value="NUCLEASE SBCCD SUBUNIT D"/>
    <property type="match status" value="1"/>
</dbReference>
<dbReference type="Pfam" id="PF00149">
    <property type="entry name" value="Metallophos"/>
    <property type="match status" value="1"/>
</dbReference>
<dbReference type="InterPro" id="IPR004593">
    <property type="entry name" value="SbcD"/>
</dbReference>
<evidence type="ECO:0000259" key="9">
    <source>
        <dbReference type="Pfam" id="PF12320"/>
    </source>
</evidence>
<dbReference type="AlphaFoldDB" id="A0A7W5Z375"/>
<comment type="caution">
    <text evidence="10">The sequence shown here is derived from an EMBL/GenBank/DDBJ whole genome shotgun (WGS) entry which is preliminary data.</text>
</comment>
<evidence type="ECO:0000256" key="6">
    <source>
        <dbReference type="ARBA" id="ARBA00022839"/>
    </source>
</evidence>
<comment type="function">
    <text evidence="7">SbcCD cleaves DNA hairpin structures. These structures can inhibit DNA replication and are intermediates in certain DNA recombination reactions. The complex acts as a 3'-&gt;5' double strand exonuclease that can open hairpins. It also has a 5' single-strand endonuclease activity.</text>
</comment>
<evidence type="ECO:0000256" key="7">
    <source>
        <dbReference type="RuleBase" id="RU363069"/>
    </source>
</evidence>
<keyword evidence="4 7" id="KW-0540">Nuclease</keyword>
<dbReference type="RefSeq" id="WP_183751174.1">
    <property type="nucleotide sequence ID" value="NZ_JACICC010000002.1"/>
</dbReference>
<dbReference type="SUPFAM" id="SSF56300">
    <property type="entry name" value="Metallo-dependent phosphatases"/>
    <property type="match status" value="1"/>
</dbReference>
<evidence type="ECO:0000256" key="4">
    <source>
        <dbReference type="ARBA" id="ARBA00022722"/>
    </source>
</evidence>
<accession>A0A7W5Z375</accession>
<dbReference type="CDD" id="cd00840">
    <property type="entry name" value="MPP_Mre11_N"/>
    <property type="match status" value="1"/>
</dbReference>
<dbReference type="NCBIfam" id="TIGR00619">
    <property type="entry name" value="sbcd"/>
    <property type="match status" value="1"/>
</dbReference>
<dbReference type="InterPro" id="IPR041796">
    <property type="entry name" value="Mre11_N"/>
</dbReference>
<dbReference type="EMBL" id="JACICC010000002">
    <property type="protein sequence ID" value="MBB3809188.1"/>
    <property type="molecule type" value="Genomic_DNA"/>
</dbReference>
<dbReference type="GO" id="GO:0006260">
    <property type="term" value="P:DNA replication"/>
    <property type="evidence" value="ECO:0007669"/>
    <property type="project" value="UniProtKB-KW"/>
</dbReference>
<dbReference type="InterPro" id="IPR050535">
    <property type="entry name" value="DNA_Repair-Maintenance_Comp"/>
</dbReference>
<keyword evidence="7" id="KW-0235">DNA replication</keyword>
<evidence type="ECO:0000313" key="10">
    <source>
        <dbReference type="EMBL" id="MBB3809188.1"/>
    </source>
</evidence>
<keyword evidence="5 7" id="KW-0378">Hydrolase</keyword>
<evidence type="ECO:0000313" key="11">
    <source>
        <dbReference type="Proteomes" id="UP000537592"/>
    </source>
</evidence>
<dbReference type="InterPro" id="IPR026843">
    <property type="entry name" value="SbcD_C"/>
</dbReference>
<evidence type="ECO:0000256" key="5">
    <source>
        <dbReference type="ARBA" id="ARBA00022801"/>
    </source>
</evidence>
<dbReference type="Pfam" id="PF12320">
    <property type="entry name" value="SbcD_C"/>
    <property type="match status" value="1"/>
</dbReference>
<evidence type="ECO:0000259" key="8">
    <source>
        <dbReference type="Pfam" id="PF00149"/>
    </source>
</evidence>
<keyword evidence="11" id="KW-1185">Reference proteome</keyword>
<feature type="domain" description="Nuclease SbcCD subunit D C-terminal" evidence="9">
    <location>
        <begin position="307"/>
        <end position="390"/>
    </location>
</feature>
<dbReference type="GO" id="GO:0004519">
    <property type="term" value="F:endonuclease activity"/>
    <property type="evidence" value="ECO:0007669"/>
    <property type="project" value="UniProtKB-KW"/>
</dbReference>
<gene>
    <name evidence="7" type="primary">sbcD</name>
    <name evidence="10" type="ORF">FHS81_001258</name>
</gene>
<dbReference type="Proteomes" id="UP000537592">
    <property type="component" value="Unassembled WGS sequence"/>
</dbReference>
<feature type="domain" description="Calcineurin-like phosphoesterase" evidence="8">
    <location>
        <begin position="1"/>
        <end position="95"/>
    </location>
</feature>
<evidence type="ECO:0000256" key="2">
    <source>
        <dbReference type="ARBA" id="ARBA00011322"/>
    </source>
</evidence>
<dbReference type="GO" id="GO:0008408">
    <property type="term" value="F:3'-5' exonuclease activity"/>
    <property type="evidence" value="ECO:0007669"/>
    <property type="project" value="InterPro"/>
</dbReference>